<sequence length="75" mass="7952">MYSKAGSRSSDGRGFQGGFGVPPPMEVHNFRKTGDTATSLFNPPEVCVGGIMDSESALRSAVIPLSRVRALQPMP</sequence>
<evidence type="ECO:0000313" key="3">
    <source>
        <dbReference type="Proteomes" id="UP000735302"/>
    </source>
</evidence>
<protein>
    <submittedName>
        <fullName evidence="2">Uncharacterized protein</fullName>
    </submittedName>
</protein>
<reference evidence="2 3" key="1">
    <citation type="journal article" date="2021" name="Elife">
        <title>Chloroplast acquisition without the gene transfer in kleptoplastic sea slugs, Plakobranchus ocellatus.</title>
        <authorList>
            <person name="Maeda T."/>
            <person name="Takahashi S."/>
            <person name="Yoshida T."/>
            <person name="Shimamura S."/>
            <person name="Takaki Y."/>
            <person name="Nagai Y."/>
            <person name="Toyoda A."/>
            <person name="Suzuki Y."/>
            <person name="Arimoto A."/>
            <person name="Ishii H."/>
            <person name="Satoh N."/>
            <person name="Nishiyama T."/>
            <person name="Hasebe M."/>
            <person name="Maruyama T."/>
            <person name="Minagawa J."/>
            <person name="Obokata J."/>
            <person name="Shigenobu S."/>
        </authorList>
    </citation>
    <scope>NUCLEOTIDE SEQUENCE [LARGE SCALE GENOMIC DNA]</scope>
</reference>
<proteinExistence type="predicted"/>
<name>A0AAV4B548_9GAST</name>
<gene>
    <name evidence="2" type="ORF">PoB_004205100</name>
</gene>
<dbReference type="Proteomes" id="UP000735302">
    <property type="component" value="Unassembled WGS sequence"/>
</dbReference>
<organism evidence="2 3">
    <name type="scientific">Plakobranchus ocellatus</name>
    <dbReference type="NCBI Taxonomy" id="259542"/>
    <lineage>
        <taxon>Eukaryota</taxon>
        <taxon>Metazoa</taxon>
        <taxon>Spiralia</taxon>
        <taxon>Lophotrochozoa</taxon>
        <taxon>Mollusca</taxon>
        <taxon>Gastropoda</taxon>
        <taxon>Heterobranchia</taxon>
        <taxon>Euthyneura</taxon>
        <taxon>Panpulmonata</taxon>
        <taxon>Sacoglossa</taxon>
        <taxon>Placobranchoidea</taxon>
        <taxon>Plakobranchidae</taxon>
        <taxon>Plakobranchus</taxon>
    </lineage>
</organism>
<keyword evidence="3" id="KW-1185">Reference proteome</keyword>
<dbReference type="AlphaFoldDB" id="A0AAV4B548"/>
<accession>A0AAV4B548</accession>
<dbReference type="EMBL" id="BLXT01004610">
    <property type="protein sequence ID" value="GFO15546.1"/>
    <property type="molecule type" value="Genomic_DNA"/>
</dbReference>
<comment type="caution">
    <text evidence="2">The sequence shown here is derived from an EMBL/GenBank/DDBJ whole genome shotgun (WGS) entry which is preliminary data.</text>
</comment>
<evidence type="ECO:0000256" key="1">
    <source>
        <dbReference type="SAM" id="MobiDB-lite"/>
    </source>
</evidence>
<evidence type="ECO:0000313" key="2">
    <source>
        <dbReference type="EMBL" id="GFO15546.1"/>
    </source>
</evidence>
<feature type="region of interest" description="Disordered" evidence="1">
    <location>
        <begin position="1"/>
        <end position="31"/>
    </location>
</feature>